<protein>
    <recommendedName>
        <fullName evidence="4">DUF3617 domain-containing protein</fullName>
    </recommendedName>
</protein>
<proteinExistence type="predicted"/>
<keyword evidence="3" id="KW-1185">Reference proteome</keyword>
<dbReference type="HOGENOM" id="CLU_148737_0_0_6"/>
<organism evidence="2 3">
    <name type="scientific">Alkalilimnicola ehrlichii (strain ATCC BAA-1101 / DSM 17681 / MLHE-1)</name>
    <dbReference type="NCBI Taxonomy" id="187272"/>
    <lineage>
        <taxon>Bacteria</taxon>
        <taxon>Pseudomonadati</taxon>
        <taxon>Pseudomonadota</taxon>
        <taxon>Gammaproteobacteria</taxon>
        <taxon>Chromatiales</taxon>
        <taxon>Ectothiorhodospiraceae</taxon>
        <taxon>Alkalilimnicola</taxon>
    </lineage>
</organism>
<dbReference type="KEGG" id="aeh:Mlg_0510"/>
<evidence type="ECO:0000313" key="2">
    <source>
        <dbReference type="EMBL" id="ABI55864.1"/>
    </source>
</evidence>
<evidence type="ECO:0000256" key="1">
    <source>
        <dbReference type="SAM" id="SignalP"/>
    </source>
</evidence>
<dbReference type="EMBL" id="CP000453">
    <property type="protein sequence ID" value="ABI55864.1"/>
    <property type="molecule type" value="Genomic_DNA"/>
</dbReference>
<dbReference type="Pfam" id="PF12276">
    <property type="entry name" value="DUF3617"/>
    <property type="match status" value="1"/>
</dbReference>
<sequence>MMRFALPAAILIALPALAWADRPNVEPGLWEHTSTTTMEGEYAMPDHIETTQECITEEDLDEGIQLHDAEGCEVIDQSISSDEVTYRLQCADPQGGTMEMDMHMRMMGDRMEGEMTGDFETPMGEMKMRMEIVGERIGDC</sequence>
<dbReference type="RefSeq" id="WP_011628259.1">
    <property type="nucleotide sequence ID" value="NC_008340.1"/>
</dbReference>
<dbReference type="AlphaFoldDB" id="Q0ABC3"/>
<keyword evidence="1" id="KW-0732">Signal</keyword>
<feature type="signal peptide" evidence="1">
    <location>
        <begin position="1"/>
        <end position="20"/>
    </location>
</feature>
<gene>
    <name evidence="2" type="ordered locus">Mlg_0510</name>
</gene>
<feature type="chain" id="PRO_5004168216" description="DUF3617 domain-containing protein" evidence="1">
    <location>
        <begin position="21"/>
        <end position="140"/>
    </location>
</feature>
<dbReference type="InterPro" id="IPR022061">
    <property type="entry name" value="DUF3617"/>
</dbReference>
<dbReference type="OrthoDB" id="8235498at2"/>
<reference evidence="3" key="1">
    <citation type="submission" date="2006-08" db="EMBL/GenBank/DDBJ databases">
        <title>Complete sequence of Alkalilimnicola ehrilichei MLHE-1.</title>
        <authorList>
            <person name="Copeland A."/>
            <person name="Lucas S."/>
            <person name="Lapidus A."/>
            <person name="Barry K."/>
            <person name="Detter J.C."/>
            <person name="Glavina del Rio T."/>
            <person name="Hammon N."/>
            <person name="Israni S."/>
            <person name="Dalin E."/>
            <person name="Tice H."/>
            <person name="Pitluck S."/>
            <person name="Sims D."/>
            <person name="Brettin T."/>
            <person name="Bruce D."/>
            <person name="Han C."/>
            <person name="Tapia R."/>
            <person name="Gilna P."/>
            <person name="Schmutz J."/>
            <person name="Larimer F."/>
            <person name="Land M."/>
            <person name="Hauser L."/>
            <person name="Kyrpides N."/>
            <person name="Mikhailova N."/>
            <person name="Oremland R.S."/>
            <person name="Hoeft S.E."/>
            <person name="Switzer-Blum J."/>
            <person name="Kulp T."/>
            <person name="King G."/>
            <person name="Tabita R."/>
            <person name="Witte B."/>
            <person name="Santini J.M."/>
            <person name="Basu P."/>
            <person name="Hollibaugh J.T."/>
            <person name="Xie G."/>
            <person name="Stolz J.F."/>
            <person name="Richardson P."/>
        </authorList>
    </citation>
    <scope>NUCLEOTIDE SEQUENCE [LARGE SCALE GENOMIC DNA]</scope>
    <source>
        <strain evidence="3">ATCC BAA-1101 / DSM 17681 / MLHE-1</strain>
    </source>
</reference>
<evidence type="ECO:0000313" key="3">
    <source>
        <dbReference type="Proteomes" id="UP000001962"/>
    </source>
</evidence>
<accession>Q0ABC3</accession>
<dbReference type="Proteomes" id="UP000001962">
    <property type="component" value="Chromosome"/>
</dbReference>
<name>Q0ABC3_ALKEH</name>
<evidence type="ECO:0008006" key="4">
    <source>
        <dbReference type="Google" id="ProtNLM"/>
    </source>
</evidence>